<evidence type="ECO:0000313" key="2">
    <source>
        <dbReference type="Proteomes" id="UP000016900"/>
    </source>
</evidence>
<evidence type="ECO:0000313" key="1">
    <source>
        <dbReference type="EMBL" id="BAO00381.1"/>
    </source>
</evidence>
<reference evidence="1 2" key="1">
    <citation type="submission" date="2012-10" db="EMBL/GenBank/DDBJ databases">
        <title>Genome sequence of the symbiont of the pentatomidae stink bug Halyomorpha halys.</title>
        <authorList>
            <person name="Kobayashi H."/>
            <person name="Fujii-Muramatsu R."/>
            <person name="Takeishi K."/>
            <person name="Noda H."/>
        </authorList>
    </citation>
    <scope>NUCLEOTIDE SEQUENCE [LARGE SCALE GENOMIC DNA]</scope>
</reference>
<dbReference type="KEGG" id="hhs:HHS_04110"/>
<protein>
    <submittedName>
        <fullName evidence="1">Uncharacterized protein</fullName>
    </submittedName>
</protein>
<dbReference type="PATRIC" id="fig|1235990.3.peg.408"/>
<dbReference type="Proteomes" id="UP000016900">
    <property type="component" value="Chromosome"/>
</dbReference>
<dbReference type="eggNOG" id="COG1196">
    <property type="taxonomic scope" value="Bacteria"/>
</dbReference>
<accession>U3U2M2</accession>
<keyword evidence="2" id="KW-1185">Reference proteome</keyword>
<dbReference type="OrthoDB" id="2154696at2"/>
<dbReference type="AlphaFoldDB" id="U3U2M2"/>
<dbReference type="STRING" id="1235990.BMSBPS_0036"/>
<organism evidence="1 2">
    <name type="scientific">Candidatus Pantoea carbekii</name>
    <dbReference type="NCBI Taxonomy" id="1235990"/>
    <lineage>
        <taxon>Bacteria</taxon>
        <taxon>Pseudomonadati</taxon>
        <taxon>Pseudomonadota</taxon>
        <taxon>Gammaproteobacteria</taxon>
        <taxon>Enterobacterales</taxon>
        <taxon>Erwiniaceae</taxon>
        <taxon>Pantoea</taxon>
    </lineage>
</organism>
<name>U3U2M2_9GAMM</name>
<dbReference type="KEGG" id="pck:BMSBPS_0036"/>
<sequence length="330" mass="36956">MPETWINNNSRTTLHGARMELPLKHISWSSIFVGVIAALIVHITLSLLGTAIGATTINPLQEQNPFQHIGNSALIWTSLNMLLSIGLGSFIAGRLAQHEGALHGLLVFGISTIITLWLTISFASSVIGGVFNIVGHSVNALSQGVSNIAPSLTKIVKEKLQENNINLENFQNELKELINKATTPVLESNTLQKNINNQIYNVQEKNNNINRNIHTDVDITNWVRNVVNSHHNRLEAKDRDILKKIIKLRNDIDDREAEKIVNQFETRYRQTIQKFQQLKQQAEQKARKAAEQAVSATAKTSWYIFFMLLIESLLSAILGSVGQRRQTSKC</sequence>
<dbReference type="RefSeq" id="WP_022564400.1">
    <property type="nucleotide sequence ID" value="NZ_CP010907.1"/>
</dbReference>
<proteinExistence type="predicted"/>
<gene>
    <name evidence="1" type="ORF">HHS_04110</name>
</gene>
<dbReference type="EMBL" id="AP012554">
    <property type="protein sequence ID" value="BAO00381.1"/>
    <property type="molecule type" value="Genomic_DNA"/>
</dbReference>